<dbReference type="EMBL" id="JQGC01000015">
    <property type="protein sequence ID" value="KFL30218.1"/>
    <property type="molecule type" value="Genomic_DNA"/>
</dbReference>
<dbReference type="Gene3D" id="2.40.160.20">
    <property type="match status" value="1"/>
</dbReference>
<feature type="chain" id="PRO_5001825768" description="Lipid A 3-O-deacylase" evidence="1">
    <location>
        <begin position="24"/>
        <end position="188"/>
    </location>
</feature>
<organism evidence="2 3">
    <name type="scientific">Devosia riboflavina</name>
    <dbReference type="NCBI Taxonomy" id="46914"/>
    <lineage>
        <taxon>Bacteria</taxon>
        <taxon>Pseudomonadati</taxon>
        <taxon>Pseudomonadota</taxon>
        <taxon>Alphaproteobacteria</taxon>
        <taxon>Hyphomicrobiales</taxon>
        <taxon>Devosiaceae</taxon>
        <taxon>Devosia</taxon>
    </lineage>
</organism>
<protein>
    <recommendedName>
        <fullName evidence="4">Lipid A 3-O-deacylase</fullName>
    </recommendedName>
</protein>
<evidence type="ECO:0000313" key="2">
    <source>
        <dbReference type="EMBL" id="KFL30218.1"/>
    </source>
</evidence>
<dbReference type="InterPro" id="IPR018550">
    <property type="entry name" value="Lipid-A_deacylase-rel"/>
</dbReference>
<comment type="caution">
    <text evidence="2">The sequence shown here is derived from an EMBL/GenBank/DDBJ whole genome shotgun (WGS) entry which is preliminary data.</text>
</comment>
<dbReference type="AlphaFoldDB" id="A0A087M015"/>
<proteinExistence type="predicted"/>
<name>A0A087M015_9HYPH</name>
<dbReference type="Proteomes" id="UP000028981">
    <property type="component" value="Unassembled WGS sequence"/>
</dbReference>
<gene>
    <name evidence="2" type="ORF">JP75_16680</name>
</gene>
<accession>A0A087M015</accession>
<keyword evidence="1" id="KW-0732">Signal</keyword>
<keyword evidence="3" id="KW-1185">Reference proteome</keyword>
<sequence>MKIHETSRIALTVLLLFSAPALAQDFGISEIRGGIFAHSVDEPGTFLDLLNADRVQNLNIELLFDTPGLTDWVTLGELRPHIGATLNTGGLESMVYAGASWTVPLFDSPVFIEVAFGGAVHTGNNIGPTPMPARSLGCSLLFHEAASLGVQLSPNASIMATIEHASNANLCLDNRGLTNMGIRLGWKF</sequence>
<evidence type="ECO:0008006" key="4">
    <source>
        <dbReference type="Google" id="ProtNLM"/>
    </source>
</evidence>
<evidence type="ECO:0000256" key="1">
    <source>
        <dbReference type="SAM" id="SignalP"/>
    </source>
</evidence>
<dbReference type="RefSeq" id="WP_035084901.1">
    <property type="nucleotide sequence ID" value="NZ_JQGC01000015.1"/>
</dbReference>
<dbReference type="STRING" id="46914.JP75_16680"/>
<evidence type="ECO:0000313" key="3">
    <source>
        <dbReference type="Proteomes" id="UP000028981"/>
    </source>
</evidence>
<reference evidence="2 3" key="1">
    <citation type="submission" date="2014-08" db="EMBL/GenBank/DDBJ databases">
        <authorList>
            <person name="Hassan Y.I."/>
            <person name="Lepp D."/>
            <person name="Zhou T."/>
        </authorList>
    </citation>
    <scope>NUCLEOTIDE SEQUENCE [LARGE SCALE GENOMIC DNA]</scope>
    <source>
        <strain evidence="2 3">IFO13584</strain>
    </source>
</reference>
<dbReference type="Pfam" id="PF09411">
    <property type="entry name" value="PagL"/>
    <property type="match status" value="1"/>
</dbReference>
<dbReference type="OrthoDB" id="8112769at2"/>
<feature type="signal peptide" evidence="1">
    <location>
        <begin position="1"/>
        <end position="23"/>
    </location>
</feature>